<protein>
    <recommendedName>
        <fullName evidence="4">Lipoprotein</fullName>
    </recommendedName>
</protein>
<dbReference type="PROSITE" id="PS51257">
    <property type="entry name" value="PROKAR_LIPOPROTEIN"/>
    <property type="match status" value="1"/>
</dbReference>
<feature type="signal peptide" evidence="1">
    <location>
        <begin position="1"/>
        <end position="37"/>
    </location>
</feature>
<evidence type="ECO:0008006" key="4">
    <source>
        <dbReference type="Google" id="ProtNLM"/>
    </source>
</evidence>
<dbReference type="GeneID" id="63460340"/>
<evidence type="ECO:0000256" key="1">
    <source>
        <dbReference type="SAM" id="SignalP"/>
    </source>
</evidence>
<evidence type="ECO:0000313" key="3">
    <source>
        <dbReference type="Proteomes" id="UP000242637"/>
    </source>
</evidence>
<dbReference type="OrthoDB" id="3212108at2"/>
<keyword evidence="3" id="KW-1185">Reference proteome</keyword>
<dbReference type="STRING" id="1121387.GCA_000429885_00532"/>
<dbReference type="Proteomes" id="UP000242637">
    <property type="component" value="Chromosome 1"/>
</dbReference>
<dbReference type="RefSeq" id="WP_154657574.1">
    <property type="nucleotide sequence ID" value="NZ_LT906453.1"/>
</dbReference>
<keyword evidence="1" id="KW-0732">Signal</keyword>
<reference evidence="2 3" key="1">
    <citation type="submission" date="2017-06" db="EMBL/GenBank/DDBJ databases">
        <authorList>
            <consortium name="Pathogen Informatics"/>
        </authorList>
    </citation>
    <scope>NUCLEOTIDE SEQUENCE [LARGE SCALE GENOMIC DNA]</scope>
    <source>
        <strain evidence="2 3">NCTC13039</strain>
    </source>
</reference>
<organism evidence="2 3">
    <name type="scientific">Dermatophilus congolensis</name>
    <dbReference type="NCBI Taxonomy" id="1863"/>
    <lineage>
        <taxon>Bacteria</taxon>
        <taxon>Bacillati</taxon>
        <taxon>Actinomycetota</taxon>
        <taxon>Actinomycetes</taxon>
        <taxon>Micrococcales</taxon>
        <taxon>Dermatophilaceae</taxon>
        <taxon>Dermatophilus</taxon>
    </lineage>
</organism>
<evidence type="ECO:0000313" key="2">
    <source>
        <dbReference type="EMBL" id="SNV25003.1"/>
    </source>
</evidence>
<accession>A0A239VTI1</accession>
<dbReference type="AlphaFoldDB" id="A0A239VTI1"/>
<dbReference type="KEGG" id="dco:SAMEA4475696_2164"/>
<gene>
    <name evidence="2" type="ORF">SAMEA4475696_02164</name>
</gene>
<proteinExistence type="predicted"/>
<sequence length="189" mass="19554">MKSTSSFMRAARLRGGKAAAVIALGLAALGLAGCGTAGSPGVAAVANGTVISEKNIDDVMTDLTKAGAGAQIKRADIVQILALRPMVLEVGKKHGAVIGEDVIRTALAKQLPDVSQTTIQMQQVQAIGRKLGQSQGNQGGAINQELQKAFASADISVSPRYGGYDPKRGFLPAQPAWIQPAQQAMPQPR</sequence>
<name>A0A239VTI1_9MICO</name>
<feature type="chain" id="PRO_5012376411" description="Lipoprotein" evidence="1">
    <location>
        <begin position="38"/>
        <end position="189"/>
    </location>
</feature>
<dbReference type="EMBL" id="LT906453">
    <property type="protein sequence ID" value="SNV25003.1"/>
    <property type="molecule type" value="Genomic_DNA"/>
</dbReference>